<gene>
    <name evidence="1" type="ORF">QD47_05430</name>
</gene>
<organism evidence="1 2">
    <name type="scientific">Paenibacillus terrae</name>
    <dbReference type="NCBI Taxonomy" id="159743"/>
    <lineage>
        <taxon>Bacteria</taxon>
        <taxon>Bacillati</taxon>
        <taxon>Bacillota</taxon>
        <taxon>Bacilli</taxon>
        <taxon>Bacillales</taxon>
        <taxon>Paenibacillaceae</taxon>
        <taxon>Paenibacillus</taxon>
    </lineage>
</organism>
<evidence type="ECO:0000313" key="1">
    <source>
        <dbReference type="EMBL" id="KJD46697.1"/>
    </source>
</evidence>
<evidence type="ECO:0000313" key="2">
    <source>
        <dbReference type="Proteomes" id="UP000032534"/>
    </source>
</evidence>
<keyword evidence="2" id="KW-1185">Reference proteome</keyword>
<dbReference type="RefSeq" id="WP_044645152.1">
    <property type="nucleotide sequence ID" value="NZ_JTHP01000006.1"/>
</dbReference>
<dbReference type="EMBL" id="JTHP01000006">
    <property type="protein sequence ID" value="KJD46697.1"/>
    <property type="molecule type" value="Genomic_DNA"/>
</dbReference>
<proteinExistence type="predicted"/>
<dbReference type="Proteomes" id="UP000032534">
    <property type="component" value="Unassembled WGS sequence"/>
</dbReference>
<reference evidence="1 2" key="1">
    <citation type="submission" date="2014-11" db="EMBL/GenBank/DDBJ databases">
        <title>Draft Genome Sequences of Paenibacillus polymyxa NRRL B-30509 and Paenibacillus terrae NRRL B-30644, Strains from a Poultry Environment that Produce Tridecaptin A and Paenicidins.</title>
        <authorList>
            <person name="van Belkum M.J."/>
            <person name="Lohans C.T."/>
            <person name="Vederas J.C."/>
        </authorList>
    </citation>
    <scope>NUCLEOTIDE SEQUENCE [LARGE SCALE GENOMIC DNA]</scope>
    <source>
        <strain evidence="1 2">NRRL B-30644</strain>
    </source>
</reference>
<dbReference type="AlphaFoldDB" id="A0A0D7X9C0"/>
<name>A0A0D7X9C0_9BACL</name>
<accession>A0A0D7X9C0</accession>
<protein>
    <submittedName>
        <fullName evidence="1">Uncharacterized protein</fullName>
    </submittedName>
</protein>
<sequence length="162" mass="19062">MGSSAFILIEREKYTPEKLLGDAIVAAFHADAGLYFDNDKKYKNEQFFSTTLNISYNPLGVENNQQFIFYIDGIDNYEINYEHDEDISGLDSSLSLYQVGCIEDVYGAEELIFRFIYEYLKLNPTDYFWIPGYDWVYSWEDMQKFSSLPYDPNWCYKNPKAI</sequence>
<comment type="caution">
    <text evidence="1">The sequence shown here is derived from an EMBL/GenBank/DDBJ whole genome shotgun (WGS) entry which is preliminary data.</text>
</comment>
<dbReference type="OrthoDB" id="1933584at2"/>
<dbReference type="PATRIC" id="fig|159743.3.peg.1168"/>